<proteinExistence type="predicted"/>
<dbReference type="Gramene" id="PNW69926">
    <property type="protein sequence ID" value="PNW69926"/>
    <property type="gene ID" value="CHLRE_17g698516v5"/>
</dbReference>
<dbReference type="AlphaFoldDB" id="A0A2K3CNR7"/>
<sequence length="56" mass="5678">MLVPRRGQAVGGNEELADTVLIWPGGGGAAGPECLRAHPQTAFSCGWAVGVSSSKQ</sequence>
<evidence type="ECO:0000313" key="2">
    <source>
        <dbReference type="Proteomes" id="UP000006906"/>
    </source>
</evidence>
<dbReference type="KEGG" id="cre:CHLRE_17g698516v5"/>
<protein>
    <submittedName>
        <fullName evidence="1">Uncharacterized protein</fullName>
    </submittedName>
</protein>
<dbReference type="InParanoid" id="A0A2K3CNR7"/>
<dbReference type="Proteomes" id="UP000006906">
    <property type="component" value="Chromosome 17"/>
</dbReference>
<name>A0A2K3CNR7_CHLRE</name>
<dbReference type="EMBL" id="CM008978">
    <property type="protein sequence ID" value="PNW69926.1"/>
    <property type="molecule type" value="Genomic_DNA"/>
</dbReference>
<organism evidence="1 2">
    <name type="scientific">Chlamydomonas reinhardtii</name>
    <name type="common">Chlamydomonas smithii</name>
    <dbReference type="NCBI Taxonomy" id="3055"/>
    <lineage>
        <taxon>Eukaryota</taxon>
        <taxon>Viridiplantae</taxon>
        <taxon>Chlorophyta</taxon>
        <taxon>core chlorophytes</taxon>
        <taxon>Chlorophyceae</taxon>
        <taxon>CS clade</taxon>
        <taxon>Chlamydomonadales</taxon>
        <taxon>Chlamydomonadaceae</taxon>
        <taxon>Chlamydomonas</taxon>
    </lineage>
</organism>
<dbReference type="RefSeq" id="XP_042914325.1">
    <property type="nucleotide sequence ID" value="XM_043071866.1"/>
</dbReference>
<evidence type="ECO:0000313" key="1">
    <source>
        <dbReference type="EMBL" id="PNW69926.1"/>
    </source>
</evidence>
<accession>A0A2K3CNR7</accession>
<keyword evidence="2" id="KW-1185">Reference proteome</keyword>
<reference evidence="1 2" key="1">
    <citation type="journal article" date="2007" name="Science">
        <title>The Chlamydomonas genome reveals the evolution of key animal and plant functions.</title>
        <authorList>
            <person name="Merchant S.S."/>
            <person name="Prochnik S.E."/>
            <person name="Vallon O."/>
            <person name="Harris E.H."/>
            <person name="Karpowicz S.J."/>
            <person name="Witman G.B."/>
            <person name="Terry A."/>
            <person name="Salamov A."/>
            <person name="Fritz-Laylin L.K."/>
            <person name="Marechal-Drouard L."/>
            <person name="Marshall W.F."/>
            <person name="Qu L.H."/>
            <person name="Nelson D.R."/>
            <person name="Sanderfoot A.A."/>
            <person name="Spalding M.H."/>
            <person name="Kapitonov V.V."/>
            <person name="Ren Q."/>
            <person name="Ferris P."/>
            <person name="Lindquist E."/>
            <person name="Shapiro H."/>
            <person name="Lucas S.M."/>
            <person name="Grimwood J."/>
            <person name="Schmutz J."/>
            <person name="Cardol P."/>
            <person name="Cerutti H."/>
            <person name="Chanfreau G."/>
            <person name="Chen C.L."/>
            <person name="Cognat V."/>
            <person name="Croft M.T."/>
            <person name="Dent R."/>
            <person name="Dutcher S."/>
            <person name="Fernandez E."/>
            <person name="Fukuzawa H."/>
            <person name="Gonzalez-Ballester D."/>
            <person name="Gonzalez-Halphen D."/>
            <person name="Hallmann A."/>
            <person name="Hanikenne M."/>
            <person name="Hippler M."/>
            <person name="Inwood W."/>
            <person name="Jabbari K."/>
            <person name="Kalanon M."/>
            <person name="Kuras R."/>
            <person name="Lefebvre P.A."/>
            <person name="Lemaire S.D."/>
            <person name="Lobanov A.V."/>
            <person name="Lohr M."/>
            <person name="Manuell A."/>
            <person name="Meier I."/>
            <person name="Mets L."/>
            <person name="Mittag M."/>
            <person name="Mittelmeier T."/>
            <person name="Moroney J.V."/>
            <person name="Moseley J."/>
            <person name="Napoli C."/>
            <person name="Nedelcu A.M."/>
            <person name="Niyogi K."/>
            <person name="Novoselov S.V."/>
            <person name="Paulsen I.T."/>
            <person name="Pazour G."/>
            <person name="Purton S."/>
            <person name="Ral J.P."/>
            <person name="Riano-Pachon D.M."/>
            <person name="Riekhof W."/>
            <person name="Rymarquis L."/>
            <person name="Schroda M."/>
            <person name="Stern D."/>
            <person name="Umen J."/>
            <person name="Willows R."/>
            <person name="Wilson N."/>
            <person name="Zimmer S.L."/>
            <person name="Allmer J."/>
            <person name="Balk J."/>
            <person name="Bisova K."/>
            <person name="Chen C.J."/>
            <person name="Elias M."/>
            <person name="Gendler K."/>
            <person name="Hauser C."/>
            <person name="Lamb M.R."/>
            <person name="Ledford H."/>
            <person name="Long J.C."/>
            <person name="Minagawa J."/>
            <person name="Page M.D."/>
            <person name="Pan J."/>
            <person name="Pootakham W."/>
            <person name="Roje S."/>
            <person name="Rose A."/>
            <person name="Stahlberg E."/>
            <person name="Terauchi A.M."/>
            <person name="Yang P."/>
            <person name="Ball S."/>
            <person name="Bowler C."/>
            <person name="Dieckmann C.L."/>
            <person name="Gladyshev V.N."/>
            <person name="Green P."/>
            <person name="Jorgensen R."/>
            <person name="Mayfield S."/>
            <person name="Mueller-Roeber B."/>
            <person name="Rajamani S."/>
            <person name="Sayre R.T."/>
            <person name="Brokstein P."/>
            <person name="Dubchak I."/>
            <person name="Goodstein D."/>
            <person name="Hornick L."/>
            <person name="Huang Y.W."/>
            <person name="Jhaveri J."/>
            <person name="Luo Y."/>
            <person name="Martinez D."/>
            <person name="Ngau W.C."/>
            <person name="Otillar B."/>
            <person name="Poliakov A."/>
            <person name="Porter A."/>
            <person name="Szajkowski L."/>
            <person name="Werner G."/>
            <person name="Zhou K."/>
            <person name="Grigoriev I.V."/>
            <person name="Rokhsar D.S."/>
            <person name="Grossman A.R."/>
        </authorList>
    </citation>
    <scope>NUCLEOTIDE SEQUENCE [LARGE SCALE GENOMIC DNA]</scope>
    <source>
        <strain evidence="2">CC-503</strain>
    </source>
</reference>
<gene>
    <name evidence="1" type="ORF">CHLRE_17g698516v5</name>
</gene>
<dbReference type="GeneID" id="66056877"/>